<gene>
    <name evidence="2" type="ORF">CCGE525_37430</name>
</gene>
<evidence type="ECO:0000313" key="3">
    <source>
        <dbReference type="Proteomes" id="UP000282195"/>
    </source>
</evidence>
<keyword evidence="2" id="KW-0614">Plasmid</keyword>
<dbReference type="Pfam" id="PF00881">
    <property type="entry name" value="Nitroreductase"/>
    <property type="match status" value="1"/>
</dbReference>
<accession>A0A387G8D4</accession>
<reference evidence="2 3" key="1">
    <citation type="submission" date="2018-10" db="EMBL/GenBank/DDBJ databases">
        <title>Rhizobium etli, R. leguminosarum and a new Rhizobium genospecies from Phaseolus dumosus.</title>
        <authorList>
            <person name="Ramirez-Puebla S.T."/>
            <person name="Rogel-Hernandez M.A."/>
            <person name="Guerrero G."/>
            <person name="Ormeno-Orrillo E."/>
            <person name="Martinez-Romero J.C."/>
            <person name="Negrete-Yankelevich S."/>
            <person name="Martinez-Romero E."/>
        </authorList>
    </citation>
    <scope>NUCLEOTIDE SEQUENCE [LARGE SCALE GENOMIC DNA]</scope>
    <source>
        <strain evidence="2 3">CCGE525</strain>
        <plasmid evidence="3">prccge525a</plasmid>
    </source>
</reference>
<sequence length="285" mass="31165">MEGNQMKQTASVGNFWFVQPDDLRTTLAGDYHGHSKITEFSVEFGTADPKKTQKTQKLIDAVAGHGHDFSFYPKIALDPLDWPSINVPLGQLLQARRSKRVFSEMPPSFRQISTLLARGAGPNGTLRMEGGVTRPLRTYPSGGGLYPLEVYVLVLSCEGIAPGLYHHDVDVSALTLLQEGDLSAKARSAFINDPMLNRTGIVILISAVFQRSSFKYGERSYRLVHLEAGHLVQNLILTGQAVGLSVVPVMGFVDRRIEDIIGVDGVEESILYCAAVGQAEHEEAV</sequence>
<dbReference type="GO" id="GO:0016491">
    <property type="term" value="F:oxidoreductase activity"/>
    <property type="evidence" value="ECO:0007669"/>
    <property type="project" value="InterPro"/>
</dbReference>
<dbReference type="InterPro" id="IPR000415">
    <property type="entry name" value="Nitroreductase-like"/>
</dbReference>
<dbReference type="PANTHER" id="PTHR43745">
    <property type="entry name" value="NITROREDUCTASE MJ1384-RELATED"/>
    <property type="match status" value="1"/>
</dbReference>
<proteinExistence type="predicted"/>
<dbReference type="OrthoDB" id="3723182at2"/>
<dbReference type="PANTHER" id="PTHR43745:SF2">
    <property type="entry name" value="NITROREDUCTASE MJ1384-RELATED"/>
    <property type="match status" value="1"/>
</dbReference>
<keyword evidence="3" id="KW-1185">Reference proteome</keyword>
<name>A0A387G8D4_9HYPH</name>
<protein>
    <submittedName>
        <fullName evidence="2">SagB/ThcOx family dehydrogenase</fullName>
    </submittedName>
</protein>
<dbReference type="Proteomes" id="UP000282195">
    <property type="component" value="Plasmid pRCCGE525a"/>
</dbReference>
<evidence type="ECO:0000259" key="1">
    <source>
        <dbReference type="Pfam" id="PF00881"/>
    </source>
</evidence>
<geneLocation type="plasmid" evidence="3">
    <name>prccge525a</name>
</geneLocation>
<dbReference type="InterPro" id="IPR052544">
    <property type="entry name" value="Bacteriocin_Proc_Enz"/>
</dbReference>
<evidence type="ECO:0000313" key="2">
    <source>
        <dbReference type="EMBL" id="AYG64424.1"/>
    </source>
</evidence>
<dbReference type="CDD" id="cd02142">
    <property type="entry name" value="McbC_SagB-like_oxidoreductase"/>
    <property type="match status" value="1"/>
</dbReference>
<dbReference type="InterPro" id="IPR029479">
    <property type="entry name" value="Nitroreductase"/>
</dbReference>
<dbReference type="SUPFAM" id="SSF55469">
    <property type="entry name" value="FMN-dependent nitroreductase-like"/>
    <property type="match status" value="1"/>
</dbReference>
<feature type="domain" description="Nitroreductase" evidence="1">
    <location>
        <begin position="94"/>
        <end position="277"/>
    </location>
</feature>
<dbReference type="Gene3D" id="3.40.109.10">
    <property type="entry name" value="NADH Oxidase"/>
    <property type="match status" value="1"/>
</dbReference>
<dbReference type="KEGG" id="rjg:CCGE525_37430"/>
<organism evidence="2 3">
    <name type="scientific">Rhizobium jaguaris</name>
    <dbReference type="NCBI Taxonomy" id="1312183"/>
    <lineage>
        <taxon>Bacteria</taxon>
        <taxon>Pseudomonadati</taxon>
        <taxon>Pseudomonadota</taxon>
        <taxon>Alphaproteobacteria</taxon>
        <taxon>Hyphomicrobiales</taxon>
        <taxon>Rhizobiaceae</taxon>
        <taxon>Rhizobium/Agrobacterium group</taxon>
        <taxon>Rhizobium</taxon>
    </lineage>
</organism>
<dbReference type="AlphaFoldDB" id="A0A387G8D4"/>
<dbReference type="EMBL" id="CP032697">
    <property type="protein sequence ID" value="AYG64424.1"/>
    <property type="molecule type" value="Genomic_DNA"/>
</dbReference>
<dbReference type="NCBIfam" id="TIGR03605">
    <property type="entry name" value="antibiot_sagB"/>
    <property type="match status" value="1"/>
</dbReference>
<dbReference type="InterPro" id="IPR020051">
    <property type="entry name" value="SagB-type_dehydrogenase"/>
</dbReference>